<dbReference type="Gene3D" id="3.30.40.10">
    <property type="entry name" value="Zinc/RING finger domain, C3HC4 (zinc finger)"/>
    <property type="match status" value="1"/>
</dbReference>
<proteinExistence type="inferred from homology"/>
<evidence type="ECO:0000256" key="3">
    <source>
        <dbReference type="ARBA" id="ARBA00004906"/>
    </source>
</evidence>
<comment type="similarity">
    <text evidence="4">Belongs to the RBR family. Ariadne subfamily.</text>
</comment>
<protein>
    <recommendedName>
        <fullName evidence="5">RBR-type E3 ubiquitin transferase</fullName>
        <ecNumber evidence="5">2.3.2.31</ecNumber>
    </recommendedName>
</protein>
<dbReference type="Gene3D" id="1.20.120.1750">
    <property type="match status" value="1"/>
</dbReference>
<evidence type="ECO:0000256" key="10">
    <source>
        <dbReference type="ARBA" id="ARBA00022786"/>
    </source>
</evidence>
<evidence type="ECO:0000256" key="11">
    <source>
        <dbReference type="ARBA" id="ARBA00022833"/>
    </source>
</evidence>
<keyword evidence="6" id="KW-0808">Transferase</keyword>
<name>A0A176WM35_MARPO</name>
<dbReference type="CDD" id="cd22583">
    <property type="entry name" value="Rcat_RBR_ARI7-like"/>
    <property type="match status" value="1"/>
</dbReference>
<keyword evidence="7" id="KW-0479">Metal-binding</keyword>
<feature type="domain" description="RING-type" evidence="13">
    <location>
        <begin position="123"/>
        <end position="171"/>
    </location>
</feature>
<dbReference type="GO" id="GO:0061630">
    <property type="term" value="F:ubiquitin protein ligase activity"/>
    <property type="evidence" value="ECO:0007669"/>
    <property type="project" value="UniProtKB-EC"/>
</dbReference>
<dbReference type="InterPro" id="IPR002867">
    <property type="entry name" value="IBR_dom"/>
</dbReference>
<dbReference type="EMBL" id="LVLJ01000445">
    <property type="protein sequence ID" value="OAE34197.1"/>
    <property type="molecule type" value="Genomic_DNA"/>
</dbReference>
<comment type="catalytic activity">
    <reaction evidence="1">
        <text>[E2 ubiquitin-conjugating enzyme]-S-ubiquitinyl-L-cysteine + [acceptor protein]-L-lysine = [E2 ubiquitin-conjugating enzyme]-L-cysteine + [acceptor protein]-N(6)-ubiquitinyl-L-lysine.</text>
        <dbReference type="EC" id="2.3.2.31"/>
    </reaction>
</comment>
<evidence type="ECO:0000256" key="4">
    <source>
        <dbReference type="ARBA" id="ARBA00005884"/>
    </source>
</evidence>
<evidence type="ECO:0000313" key="16">
    <source>
        <dbReference type="Proteomes" id="UP000077202"/>
    </source>
</evidence>
<sequence length="531" mass="59564">MPSMPLSSRLLCSRRRELDGGECEDDGASSSRMAHANYVILSERDIRARQDEAIGTIAGLLKVSAPDAGILLRHFKWSVSKVIDQWFGDEEGVRRSVGLLRPSRPEFQRRTSRRPSQQQDVQCTICLDAFSFATACNMKAAPACGHFFCDSCWTGYIHTAISDGPGCLTLRCADPSCGCAIGEDMVHALVASPDERRKYTRFLLRSFVEDNRRAKWCPAPGCEYAVLGLAPGAPGAGDVQCKCSFRFCWHCSEEAHRPVDCDTVGKWLGDLKVNGESENINWILANSQLCPKCKRPIEKNQGCMHMTCTPPCKFEFCWLCLGDWRDHACNRYGAGGGLGAMREDSEAYRRRDMAKSSVDRYTHYYERWATNETSRAKAQADLRQMEAVHLARLSDVQSQPVSQLKFVAGAWRQIVECRRVLKWTYAYGFYLPDAERAKRQFFEYLQAEAEAALERLHRCAATDLLVFLDLDDPALFNDFRIRLQGLTHVTRSYFENLVKALESGLTDVVPARLPDAAAVAVADDDDEGVSI</sequence>
<dbReference type="EC" id="2.3.2.31" evidence="5"/>
<evidence type="ECO:0000256" key="9">
    <source>
        <dbReference type="ARBA" id="ARBA00022771"/>
    </source>
</evidence>
<dbReference type="InterPro" id="IPR044066">
    <property type="entry name" value="TRIAD_supradom"/>
</dbReference>
<keyword evidence="8" id="KW-0677">Repeat</keyword>
<keyword evidence="16" id="KW-1185">Reference proteome</keyword>
<dbReference type="Pfam" id="PF01485">
    <property type="entry name" value="IBR"/>
    <property type="match status" value="1"/>
</dbReference>
<dbReference type="GO" id="GO:0008270">
    <property type="term" value="F:zinc ion binding"/>
    <property type="evidence" value="ECO:0007669"/>
    <property type="project" value="UniProtKB-KW"/>
</dbReference>
<dbReference type="InterPro" id="IPR013083">
    <property type="entry name" value="Znf_RING/FYVE/PHD"/>
</dbReference>
<evidence type="ECO:0000256" key="12">
    <source>
        <dbReference type="PROSITE-ProRule" id="PRU00175"/>
    </source>
</evidence>
<keyword evidence="9 12" id="KW-0863">Zinc-finger</keyword>
<organism evidence="15 16">
    <name type="scientific">Marchantia polymorpha subsp. ruderalis</name>
    <dbReference type="NCBI Taxonomy" id="1480154"/>
    <lineage>
        <taxon>Eukaryota</taxon>
        <taxon>Viridiplantae</taxon>
        <taxon>Streptophyta</taxon>
        <taxon>Embryophyta</taxon>
        <taxon>Marchantiophyta</taxon>
        <taxon>Marchantiopsida</taxon>
        <taxon>Marchantiidae</taxon>
        <taxon>Marchantiales</taxon>
        <taxon>Marchantiaceae</taxon>
        <taxon>Marchantia</taxon>
    </lineage>
</organism>
<dbReference type="InterPro" id="IPR001841">
    <property type="entry name" value="Znf_RING"/>
</dbReference>
<evidence type="ECO:0000256" key="1">
    <source>
        <dbReference type="ARBA" id="ARBA00001798"/>
    </source>
</evidence>
<dbReference type="FunFam" id="1.20.120.1750:FF:000005">
    <property type="entry name" value="RBR-type E3 ubiquitin transferase"/>
    <property type="match status" value="1"/>
</dbReference>
<evidence type="ECO:0000256" key="5">
    <source>
        <dbReference type="ARBA" id="ARBA00012251"/>
    </source>
</evidence>
<evidence type="ECO:0000256" key="7">
    <source>
        <dbReference type="ARBA" id="ARBA00022723"/>
    </source>
</evidence>
<dbReference type="InterPro" id="IPR031127">
    <property type="entry name" value="E3_UB_ligase_RBR"/>
</dbReference>
<evidence type="ECO:0000313" key="15">
    <source>
        <dbReference type="EMBL" id="OAE34197.1"/>
    </source>
</evidence>
<evidence type="ECO:0000259" key="13">
    <source>
        <dbReference type="PROSITE" id="PS50089"/>
    </source>
</evidence>
<dbReference type="PROSITE" id="PS50089">
    <property type="entry name" value="ZF_RING_2"/>
    <property type="match status" value="1"/>
</dbReference>
<dbReference type="Proteomes" id="UP000077202">
    <property type="component" value="Unassembled WGS sequence"/>
</dbReference>
<dbReference type="PANTHER" id="PTHR11685">
    <property type="entry name" value="RBR FAMILY RING FINGER AND IBR DOMAIN-CONTAINING"/>
    <property type="match status" value="1"/>
</dbReference>
<dbReference type="InterPro" id="IPR048962">
    <property type="entry name" value="ARIH1-like_UBL"/>
</dbReference>
<feature type="domain" description="RING-type" evidence="14">
    <location>
        <begin position="119"/>
        <end position="333"/>
    </location>
</feature>
<dbReference type="PROSITE" id="PS51873">
    <property type="entry name" value="TRIAD"/>
    <property type="match status" value="1"/>
</dbReference>
<keyword evidence="11" id="KW-0862">Zinc</keyword>
<keyword evidence="10" id="KW-0833">Ubl conjugation pathway</keyword>
<reference evidence="15" key="1">
    <citation type="submission" date="2016-03" db="EMBL/GenBank/DDBJ databases">
        <title>Mechanisms controlling the formation of the plant cell surface in tip-growing cells are functionally conserved among land plants.</title>
        <authorList>
            <person name="Honkanen S."/>
            <person name="Jones V.A."/>
            <person name="Morieri G."/>
            <person name="Champion C."/>
            <person name="Hetherington A.J."/>
            <person name="Kelly S."/>
            <person name="Saint-Marcoux D."/>
            <person name="Proust H."/>
            <person name="Prescott H."/>
            <person name="Dolan L."/>
        </authorList>
    </citation>
    <scope>NUCLEOTIDE SEQUENCE [LARGE SCALE GENOMIC DNA]</scope>
    <source>
        <tissue evidence="15">Whole gametophyte</tissue>
    </source>
</reference>
<comment type="caution">
    <text evidence="15">The sequence shown here is derived from an EMBL/GenBank/DDBJ whole genome shotgun (WGS) entry which is preliminary data.</text>
</comment>
<evidence type="ECO:0000256" key="8">
    <source>
        <dbReference type="ARBA" id="ARBA00022737"/>
    </source>
</evidence>
<dbReference type="Pfam" id="PF22191">
    <property type="entry name" value="IBR_1"/>
    <property type="match status" value="1"/>
</dbReference>
<comment type="pathway">
    <text evidence="3">Protein modification; protein ubiquitination.</text>
</comment>
<dbReference type="FunFam" id="3.30.40.10:FF:000019">
    <property type="entry name" value="RBR-type E3 ubiquitin transferase"/>
    <property type="match status" value="1"/>
</dbReference>
<dbReference type="Pfam" id="PF21235">
    <property type="entry name" value="UBA_ARI1"/>
    <property type="match status" value="1"/>
</dbReference>
<comment type="function">
    <text evidence="2">Might act as an E3 ubiquitin-protein ligase, or as part of E3 complex, which accepts ubiquitin from specific E2 ubiquitin-conjugating enzymes and then transfers it to substrates.</text>
</comment>
<evidence type="ECO:0000256" key="6">
    <source>
        <dbReference type="ARBA" id="ARBA00022679"/>
    </source>
</evidence>
<evidence type="ECO:0000256" key="2">
    <source>
        <dbReference type="ARBA" id="ARBA00003976"/>
    </source>
</evidence>
<gene>
    <name evidence="15" type="ORF">AXG93_1593s1560</name>
</gene>
<dbReference type="SUPFAM" id="SSF57850">
    <property type="entry name" value="RING/U-box"/>
    <property type="match status" value="3"/>
</dbReference>
<dbReference type="CDD" id="cd20346">
    <property type="entry name" value="BRcat_RBR_ANKIB1"/>
    <property type="match status" value="1"/>
</dbReference>
<accession>A0A176WM35</accession>
<evidence type="ECO:0000259" key="14">
    <source>
        <dbReference type="PROSITE" id="PS51873"/>
    </source>
</evidence>
<dbReference type="SMART" id="SM00647">
    <property type="entry name" value="IBR"/>
    <property type="match status" value="2"/>
</dbReference>
<dbReference type="GO" id="GO:0016567">
    <property type="term" value="P:protein ubiquitination"/>
    <property type="evidence" value="ECO:0007669"/>
    <property type="project" value="InterPro"/>
</dbReference>
<dbReference type="AlphaFoldDB" id="A0A176WM35"/>